<dbReference type="RefSeq" id="WP_225867904.1">
    <property type="nucleotide sequence ID" value="NZ_CP015821.1"/>
</dbReference>
<gene>
    <name evidence="10" type="ORF">BBC0178_014660</name>
</gene>
<evidence type="ECO:0000256" key="5">
    <source>
        <dbReference type="ARBA" id="ARBA00022989"/>
    </source>
</evidence>
<feature type="transmembrane region" description="Helical" evidence="7">
    <location>
        <begin position="460"/>
        <end position="478"/>
    </location>
</feature>
<dbReference type="SUPFAM" id="SSF82861">
    <property type="entry name" value="Mechanosensitive channel protein MscS (YggB), transmembrane region"/>
    <property type="match status" value="1"/>
</dbReference>
<reference evidence="10 11" key="1">
    <citation type="submission" date="2016-11" db="EMBL/GenBank/DDBJ databases">
        <title>Comparative genomics of Bartonella apis.</title>
        <authorList>
            <person name="Engel P."/>
        </authorList>
    </citation>
    <scope>NUCLEOTIDE SEQUENCE [LARGE SCALE GENOMIC DNA]</scope>
    <source>
        <strain evidence="10 11">BBC0178</strain>
    </source>
</reference>
<evidence type="ECO:0000256" key="4">
    <source>
        <dbReference type="ARBA" id="ARBA00022692"/>
    </source>
</evidence>
<name>A0A1U9MC82_9HYPH</name>
<dbReference type="Pfam" id="PF21082">
    <property type="entry name" value="MS_channel_3rd"/>
    <property type="match status" value="1"/>
</dbReference>
<comment type="similarity">
    <text evidence="2">Belongs to the MscS (TC 1.A.23) family.</text>
</comment>
<keyword evidence="4 7" id="KW-0812">Transmembrane</keyword>
<organism evidence="10 11">
    <name type="scientific">Bartonella apihabitans</name>
    <dbReference type="NCBI Taxonomy" id="2750929"/>
    <lineage>
        <taxon>Bacteria</taxon>
        <taxon>Pseudomonadati</taxon>
        <taxon>Pseudomonadota</taxon>
        <taxon>Alphaproteobacteria</taxon>
        <taxon>Hyphomicrobiales</taxon>
        <taxon>Bartonellaceae</taxon>
        <taxon>Bartonella</taxon>
    </lineage>
</organism>
<feature type="transmembrane region" description="Helical" evidence="7">
    <location>
        <begin position="392"/>
        <end position="415"/>
    </location>
</feature>
<dbReference type="EMBL" id="CP015820">
    <property type="protein sequence ID" value="AQT42928.1"/>
    <property type="molecule type" value="Genomic_DNA"/>
</dbReference>
<dbReference type="Gene3D" id="3.30.70.100">
    <property type="match status" value="1"/>
</dbReference>
<feature type="domain" description="Mechanosensitive ion channel MscS C-terminal" evidence="9">
    <location>
        <begin position="724"/>
        <end position="805"/>
    </location>
</feature>
<dbReference type="InterPro" id="IPR049278">
    <property type="entry name" value="MS_channel_C"/>
</dbReference>
<dbReference type="InterPro" id="IPR010920">
    <property type="entry name" value="LSM_dom_sf"/>
</dbReference>
<accession>A0A1U9MC82</accession>
<dbReference type="InterPro" id="IPR052702">
    <property type="entry name" value="MscS-like_channel"/>
</dbReference>
<evidence type="ECO:0000256" key="6">
    <source>
        <dbReference type="ARBA" id="ARBA00023136"/>
    </source>
</evidence>
<keyword evidence="11" id="KW-1185">Reference proteome</keyword>
<dbReference type="InterPro" id="IPR011014">
    <property type="entry name" value="MscS_channel_TM-2"/>
</dbReference>
<dbReference type="AlphaFoldDB" id="A0A1U9MC82"/>
<dbReference type="InterPro" id="IPR023408">
    <property type="entry name" value="MscS_beta-dom_sf"/>
</dbReference>
<evidence type="ECO:0000256" key="1">
    <source>
        <dbReference type="ARBA" id="ARBA00004651"/>
    </source>
</evidence>
<feature type="transmembrane region" description="Helical" evidence="7">
    <location>
        <begin position="562"/>
        <end position="585"/>
    </location>
</feature>
<dbReference type="Proteomes" id="UP000189660">
    <property type="component" value="Chromosome"/>
</dbReference>
<feature type="transmembrane region" description="Helical" evidence="7">
    <location>
        <begin position="328"/>
        <end position="348"/>
    </location>
</feature>
<dbReference type="GO" id="GO:0005886">
    <property type="term" value="C:plasma membrane"/>
    <property type="evidence" value="ECO:0007669"/>
    <property type="project" value="UniProtKB-SubCell"/>
</dbReference>
<dbReference type="SUPFAM" id="SSF82689">
    <property type="entry name" value="Mechanosensitive channel protein MscS (YggB), C-terminal domain"/>
    <property type="match status" value="1"/>
</dbReference>
<feature type="transmembrane region" description="Helical" evidence="7">
    <location>
        <begin position="238"/>
        <end position="263"/>
    </location>
</feature>
<keyword evidence="3" id="KW-1003">Cell membrane</keyword>
<feature type="transmembrane region" description="Helical" evidence="7">
    <location>
        <begin position="513"/>
        <end position="534"/>
    </location>
</feature>
<evidence type="ECO:0000313" key="10">
    <source>
        <dbReference type="EMBL" id="AQT42928.1"/>
    </source>
</evidence>
<feature type="transmembrane region" description="Helical" evidence="7">
    <location>
        <begin position="360"/>
        <end position="380"/>
    </location>
</feature>
<proteinExistence type="inferred from homology"/>
<feature type="transmembrane region" description="Helical" evidence="7">
    <location>
        <begin position="436"/>
        <end position="454"/>
    </location>
</feature>
<dbReference type="Pfam" id="PF00924">
    <property type="entry name" value="MS_channel_2nd"/>
    <property type="match status" value="1"/>
</dbReference>
<feature type="transmembrane region" description="Helical" evidence="7">
    <location>
        <begin position="606"/>
        <end position="626"/>
    </location>
</feature>
<evidence type="ECO:0000256" key="7">
    <source>
        <dbReference type="SAM" id="Phobius"/>
    </source>
</evidence>
<evidence type="ECO:0000256" key="3">
    <source>
        <dbReference type="ARBA" id="ARBA00022475"/>
    </source>
</evidence>
<dbReference type="PANTHER" id="PTHR30347">
    <property type="entry name" value="POTASSIUM CHANNEL RELATED"/>
    <property type="match status" value="1"/>
</dbReference>
<dbReference type="KEGG" id="bapa:BBC0178_014660"/>
<dbReference type="InterPro" id="IPR006685">
    <property type="entry name" value="MscS_channel_2nd"/>
</dbReference>
<keyword evidence="6 7" id="KW-0472">Membrane</keyword>
<evidence type="ECO:0000313" key="11">
    <source>
        <dbReference type="Proteomes" id="UP000189660"/>
    </source>
</evidence>
<feature type="transmembrane region" description="Helical" evidence="7">
    <location>
        <begin position="283"/>
        <end position="308"/>
    </location>
</feature>
<evidence type="ECO:0000259" key="8">
    <source>
        <dbReference type="Pfam" id="PF00924"/>
    </source>
</evidence>
<feature type="domain" description="Mechanosensitive ion channel MscS" evidence="8">
    <location>
        <begin position="650"/>
        <end position="717"/>
    </location>
</feature>
<dbReference type="InterPro" id="IPR011066">
    <property type="entry name" value="MscS_channel_C_sf"/>
</dbReference>
<dbReference type="GO" id="GO:0008381">
    <property type="term" value="F:mechanosensitive monoatomic ion channel activity"/>
    <property type="evidence" value="ECO:0007669"/>
    <property type="project" value="UniProtKB-ARBA"/>
</dbReference>
<comment type="subcellular location">
    <subcellularLocation>
        <location evidence="1">Cell membrane</location>
        <topology evidence="1">Multi-pass membrane protein</topology>
    </subcellularLocation>
</comment>
<keyword evidence="5 7" id="KW-1133">Transmembrane helix</keyword>
<dbReference type="SUPFAM" id="SSF50182">
    <property type="entry name" value="Sm-like ribonucleoproteins"/>
    <property type="match status" value="1"/>
</dbReference>
<protein>
    <submittedName>
        <fullName evidence="10">Small-conductance mechanosensitive channel</fullName>
    </submittedName>
</protein>
<evidence type="ECO:0000259" key="9">
    <source>
        <dbReference type="Pfam" id="PF21082"/>
    </source>
</evidence>
<dbReference type="PANTHER" id="PTHR30347:SF1">
    <property type="entry name" value="MECHANOSENSITIVE CHANNEL MSCK"/>
    <property type="match status" value="1"/>
</dbReference>
<sequence>MRDSLSLSGMVGPLNFKMNFKNLIRNFCFIIALAISSTGMTLSSLSAVGNVAEAQTPSTGDNTVLSPADLVKQQQAVVNGYKDQLKELLKSYDAGQDDDAALTDIRNKAQDVSGKVINTALLFRSPLNDINLRLDQLGEPQDGVQEAKTVTDERNNLRQLKVKINTLVGQLEDCSIDANRLVERTIAQSRELFARTLTHKVEFSSPLGKQIAQSAKDAAADFFSLMFSWWQFVYQFKLLALCASILIPLFIAGVLVVSTHKLIGRVKHEATKEEEDASYLKRLSFAFVATLVPTMICAVFVILILIFFNYLGISWPNLEPVFRSAADVIMLVFFIARMSFVILSPKLPELRLMNIAPKPARLLIVLLTLLALVMALDYFLNAVYRAVSAPLSLAIAKSFISVILVGIIILAISFVRARTSSEDDKKVTSWPLYIRIPLIVVGLLPILTALAGYVGMARFISQQIVVSGAFLVLMYLGIQTARATAEEGAFAKTFIGRRLVQRFNIDDSTMDQLGLVAGILLNIIVIIVCVPPIIMQLGFSASDILSAFIHIMTGFEIGNVSISLVGISIGIVFFLISWFLIRWFIGWLDGTVLARGKVDSGVRNSIRTVVGYGGIALSALIGLSAAGFNLSSLALIAGGLSLGIGFGLQNIVQNFVSGLILLAERPFKVGDYVETGTIVGIVKRISVRATEVETLKRQTIIVPNSSLINNNVGNWTHRNKIGRVDVTFTVPAMSDPEHIVEVLMETANNTEGVLKNPSPWVSFSSFDSNNFNFTLAIYVPDITATIAVTNKVRFQAYKRFSDEGIT</sequence>
<feature type="transmembrane region" description="Helical" evidence="7">
    <location>
        <begin position="632"/>
        <end position="652"/>
    </location>
</feature>
<dbReference type="Gene3D" id="1.10.287.1260">
    <property type="match status" value="1"/>
</dbReference>
<evidence type="ECO:0000256" key="2">
    <source>
        <dbReference type="ARBA" id="ARBA00008017"/>
    </source>
</evidence>
<dbReference type="Gene3D" id="2.30.30.60">
    <property type="match status" value="1"/>
</dbReference>